<dbReference type="AlphaFoldDB" id="A0A6M3LIW7"/>
<sequence>MQTIGYCIHCGTPIYLQDDRLVAKPNWICTYHELQVDTDLKGDTDEESDWIPGNLGRGV</sequence>
<name>A0A6M3LIW7_9ZZZZ</name>
<protein>
    <submittedName>
        <fullName evidence="2">Uncharacterized protein</fullName>
    </submittedName>
</protein>
<reference evidence="2" key="1">
    <citation type="submission" date="2020-03" db="EMBL/GenBank/DDBJ databases">
        <title>The deep terrestrial virosphere.</title>
        <authorList>
            <person name="Holmfeldt K."/>
            <person name="Nilsson E."/>
            <person name="Simone D."/>
            <person name="Lopez-Fernandez M."/>
            <person name="Wu X."/>
            <person name="de Brujin I."/>
            <person name="Lundin D."/>
            <person name="Andersson A."/>
            <person name="Bertilsson S."/>
            <person name="Dopson M."/>
        </authorList>
    </citation>
    <scope>NUCLEOTIDE SEQUENCE</scope>
    <source>
        <strain evidence="1">MM415A00984</strain>
        <strain evidence="2">MM415B03861</strain>
    </source>
</reference>
<evidence type="ECO:0000313" key="1">
    <source>
        <dbReference type="EMBL" id="QJA78795.1"/>
    </source>
</evidence>
<organism evidence="2">
    <name type="scientific">viral metagenome</name>
    <dbReference type="NCBI Taxonomy" id="1070528"/>
    <lineage>
        <taxon>unclassified sequences</taxon>
        <taxon>metagenomes</taxon>
        <taxon>organismal metagenomes</taxon>
    </lineage>
</organism>
<gene>
    <name evidence="1" type="ORF">MM415A00984_0010</name>
    <name evidence="2" type="ORF">MM415B03861_0011</name>
</gene>
<evidence type="ECO:0000313" key="2">
    <source>
        <dbReference type="EMBL" id="QJA94423.1"/>
    </source>
</evidence>
<proteinExistence type="predicted"/>
<dbReference type="EMBL" id="MT142354">
    <property type="protein sequence ID" value="QJA78795.1"/>
    <property type="molecule type" value="Genomic_DNA"/>
</dbReference>
<accession>A0A6M3LIW7</accession>
<dbReference type="EMBL" id="MT143230">
    <property type="protein sequence ID" value="QJA94423.1"/>
    <property type="molecule type" value="Genomic_DNA"/>
</dbReference>